<comment type="caution">
    <text evidence="1">The sequence shown here is derived from an EMBL/GenBank/DDBJ whole genome shotgun (WGS) entry which is preliminary data.</text>
</comment>
<dbReference type="EMBL" id="BAAABM010000017">
    <property type="protein sequence ID" value="GAA0336950.1"/>
    <property type="molecule type" value="Genomic_DNA"/>
</dbReference>
<evidence type="ECO:0008006" key="3">
    <source>
        <dbReference type="Google" id="ProtNLM"/>
    </source>
</evidence>
<organism evidence="1 2">
    <name type="scientific">Actinoallomurus spadix</name>
    <dbReference type="NCBI Taxonomy" id="79912"/>
    <lineage>
        <taxon>Bacteria</taxon>
        <taxon>Bacillati</taxon>
        <taxon>Actinomycetota</taxon>
        <taxon>Actinomycetes</taxon>
        <taxon>Streptosporangiales</taxon>
        <taxon>Thermomonosporaceae</taxon>
        <taxon>Actinoallomurus</taxon>
    </lineage>
</organism>
<name>A0ABN0WGI5_9ACTN</name>
<proteinExistence type="predicted"/>
<dbReference type="Proteomes" id="UP001501822">
    <property type="component" value="Unassembled WGS sequence"/>
</dbReference>
<sequence length="189" mass="21415">MSWSAFVDESESNRKLDPDVYILAASIISADSCEAVRDAVRRFRLPGQRKVHWRDESEKRRRWLAEAVASLDALHLVVVRRGYVGEPSERRRRKTRERLLFELSAMGVHGMLMEGREAKQNRHDLSLVRALRARKEVPSGFRVDHAFGSEEPLLWLPDVVAGSVVAARCGDPCHLASLMPLVTICMIEA</sequence>
<keyword evidence="2" id="KW-1185">Reference proteome</keyword>
<protein>
    <recommendedName>
        <fullName evidence="3">DUF3800 domain-containing protein</fullName>
    </recommendedName>
</protein>
<dbReference type="RefSeq" id="WP_252807034.1">
    <property type="nucleotide sequence ID" value="NZ_BAAABM010000017.1"/>
</dbReference>
<gene>
    <name evidence="1" type="ORF">GCM10010151_28280</name>
</gene>
<reference evidence="1 2" key="1">
    <citation type="journal article" date="2019" name="Int. J. Syst. Evol. Microbiol.">
        <title>The Global Catalogue of Microorganisms (GCM) 10K type strain sequencing project: providing services to taxonomists for standard genome sequencing and annotation.</title>
        <authorList>
            <consortium name="The Broad Institute Genomics Platform"/>
            <consortium name="The Broad Institute Genome Sequencing Center for Infectious Disease"/>
            <person name="Wu L."/>
            <person name="Ma J."/>
        </authorList>
    </citation>
    <scope>NUCLEOTIDE SEQUENCE [LARGE SCALE GENOMIC DNA]</scope>
    <source>
        <strain evidence="1 2">JCM 3146</strain>
    </source>
</reference>
<evidence type="ECO:0000313" key="1">
    <source>
        <dbReference type="EMBL" id="GAA0336950.1"/>
    </source>
</evidence>
<evidence type="ECO:0000313" key="2">
    <source>
        <dbReference type="Proteomes" id="UP001501822"/>
    </source>
</evidence>
<accession>A0ABN0WGI5</accession>